<evidence type="ECO:0000256" key="6">
    <source>
        <dbReference type="ARBA" id="ARBA00025157"/>
    </source>
</evidence>
<name>A1S107_THEPD</name>
<evidence type="ECO:0000313" key="9">
    <source>
        <dbReference type="Proteomes" id="UP000000641"/>
    </source>
</evidence>
<dbReference type="InterPro" id="IPR027417">
    <property type="entry name" value="P-loop_NTPase"/>
</dbReference>
<dbReference type="EMBL" id="CP000505">
    <property type="protein sequence ID" value="ABL79137.1"/>
    <property type="molecule type" value="Genomic_DNA"/>
</dbReference>
<dbReference type="GeneID" id="4601767"/>
<keyword evidence="5" id="KW-0067">ATP-binding</keyword>
<dbReference type="Gene3D" id="3.40.50.300">
    <property type="entry name" value="P-loop containing nucleotide triphosphate hydrolases"/>
    <property type="match status" value="1"/>
</dbReference>
<dbReference type="PANTHER" id="PTHR43553">
    <property type="entry name" value="HEAVY METAL TRANSPORTER"/>
    <property type="match status" value="1"/>
</dbReference>
<dbReference type="eggNOG" id="arCOG00202">
    <property type="taxonomic scope" value="Archaea"/>
</dbReference>
<keyword evidence="3" id="KW-0813">Transport</keyword>
<dbReference type="PROSITE" id="PS00211">
    <property type="entry name" value="ABC_TRANSPORTER_1"/>
    <property type="match status" value="1"/>
</dbReference>
<dbReference type="SUPFAM" id="SSF52540">
    <property type="entry name" value="P-loop containing nucleoside triphosphate hydrolases"/>
    <property type="match status" value="1"/>
</dbReference>
<keyword evidence="9" id="KW-1185">Reference proteome</keyword>
<gene>
    <name evidence="8" type="ordered locus">Tpen_1742</name>
</gene>
<sequence length="239" mass="25938">MLECRDLWAGYPGFGDVLRGVTLGLERGEVVALLGPNGSGKTTLLLALAGLLKPSRGSVLLDGRDLWSQLPGARRRIGLVFQDPDDQLFNPTVEEELAFALNQLGLPEAEKASRLERAARMLGVEGLLDRPVHALSYGEKRRVALASVLVYDPEYLLLDEPTANLDPRSASALLEAVCRLKREGRGVLLATQDVGVASRVADRYAVIHGGRIAWEGAELPREVLEKHGLTVADVSCREL</sequence>
<keyword evidence="4" id="KW-0547">Nucleotide-binding</keyword>
<comment type="function">
    <text evidence="6">Probably part of an ABC transporter complex. Responsible for energy coupling to the transport system.</text>
</comment>
<dbReference type="Proteomes" id="UP000000641">
    <property type="component" value="Chromosome"/>
</dbReference>
<organism evidence="8 9">
    <name type="scientific">Thermofilum pendens (strain DSM 2475 / Hrk 5)</name>
    <dbReference type="NCBI Taxonomy" id="368408"/>
    <lineage>
        <taxon>Archaea</taxon>
        <taxon>Thermoproteota</taxon>
        <taxon>Thermoprotei</taxon>
        <taxon>Thermofilales</taxon>
        <taxon>Thermofilaceae</taxon>
        <taxon>Thermofilum</taxon>
    </lineage>
</organism>
<evidence type="ECO:0000256" key="4">
    <source>
        <dbReference type="ARBA" id="ARBA00022741"/>
    </source>
</evidence>
<dbReference type="PANTHER" id="PTHR43553:SF24">
    <property type="entry name" value="ENERGY-COUPLING FACTOR TRANSPORTER ATP-BINDING PROTEIN ECFA1"/>
    <property type="match status" value="1"/>
</dbReference>
<dbReference type="Pfam" id="PF00005">
    <property type="entry name" value="ABC_tran"/>
    <property type="match status" value="1"/>
</dbReference>
<dbReference type="EnsemblBacteria" id="ABL79137">
    <property type="protein sequence ID" value="ABL79137"/>
    <property type="gene ID" value="Tpen_1742"/>
</dbReference>
<comment type="similarity">
    <text evidence="2">Belongs to the ABC transporter superfamily.</text>
</comment>
<dbReference type="RefSeq" id="WP_011753402.1">
    <property type="nucleotide sequence ID" value="NC_008698.1"/>
</dbReference>
<dbReference type="InterPro" id="IPR003439">
    <property type="entry name" value="ABC_transporter-like_ATP-bd"/>
</dbReference>
<dbReference type="CDD" id="cd03225">
    <property type="entry name" value="ABC_cobalt_CbiO_domain1"/>
    <property type="match status" value="1"/>
</dbReference>
<dbReference type="OrthoDB" id="35850at2157"/>
<dbReference type="KEGG" id="tpe:Tpen_1742"/>
<dbReference type="GO" id="GO:0016887">
    <property type="term" value="F:ATP hydrolysis activity"/>
    <property type="evidence" value="ECO:0007669"/>
    <property type="project" value="InterPro"/>
</dbReference>
<evidence type="ECO:0000256" key="2">
    <source>
        <dbReference type="ARBA" id="ARBA00005417"/>
    </source>
</evidence>
<proteinExistence type="inferred from homology"/>
<comment type="subcellular location">
    <subcellularLocation>
        <location evidence="1">Cell membrane</location>
        <topology evidence="1">Peripheral membrane protein</topology>
    </subcellularLocation>
</comment>
<accession>A1S107</accession>
<evidence type="ECO:0000256" key="3">
    <source>
        <dbReference type="ARBA" id="ARBA00022448"/>
    </source>
</evidence>
<dbReference type="SMART" id="SM00382">
    <property type="entry name" value="AAA"/>
    <property type="match status" value="1"/>
</dbReference>
<evidence type="ECO:0000256" key="5">
    <source>
        <dbReference type="ARBA" id="ARBA00022840"/>
    </source>
</evidence>
<dbReference type="GO" id="GO:0005524">
    <property type="term" value="F:ATP binding"/>
    <property type="evidence" value="ECO:0007669"/>
    <property type="project" value="UniProtKB-KW"/>
</dbReference>
<dbReference type="STRING" id="368408.Tpen_1742"/>
<dbReference type="AlphaFoldDB" id="A1S107"/>
<dbReference type="PROSITE" id="PS50893">
    <property type="entry name" value="ABC_TRANSPORTER_2"/>
    <property type="match status" value="1"/>
</dbReference>
<evidence type="ECO:0000256" key="1">
    <source>
        <dbReference type="ARBA" id="ARBA00004202"/>
    </source>
</evidence>
<protein>
    <submittedName>
        <fullName evidence="8">ABC transporter related</fullName>
    </submittedName>
</protein>
<dbReference type="GO" id="GO:0042626">
    <property type="term" value="F:ATPase-coupled transmembrane transporter activity"/>
    <property type="evidence" value="ECO:0007669"/>
    <property type="project" value="TreeGrafter"/>
</dbReference>
<feature type="domain" description="ABC transporter" evidence="7">
    <location>
        <begin position="2"/>
        <end position="234"/>
    </location>
</feature>
<evidence type="ECO:0000313" key="8">
    <source>
        <dbReference type="EMBL" id="ABL79137.1"/>
    </source>
</evidence>
<dbReference type="InterPro" id="IPR015856">
    <property type="entry name" value="ABC_transpr_CbiO/EcfA_su"/>
</dbReference>
<dbReference type="InterPro" id="IPR017871">
    <property type="entry name" value="ABC_transporter-like_CS"/>
</dbReference>
<reference evidence="9" key="1">
    <citation type="journal article" date="2008" name="J. Bacteriol.">
        <title>Genome sequence of Thermofilum pendens reveals an exceptional loss of biosynthetic pathways without genome reduction.</title>
        <authorList>
            <person name="Anderson I."/>
            <person name="Rodriguez J."/>
            <person name="Susanti D."/>
            <person name="Porat I."/>
            <person name="Reich C."/>
            <person name="Ulrich L.E."/>
            <person name="Elkins J.G."/>
            <person name="Mavromatis K."/>
            <person name="Lykidis A."/>
            <person name="Kim E."/>
            <person name="Thompson L.S."/>
            <person name="Nolan M."/>
            <person name="Land M."/>
            <person name="Copeland A."/>
            <person name="Lapidus A."/>
            <person name="Lucas S."/>
            <person name="Detter C."/>
            <person name="Zhulin I.B."/>
            <person name="Olsen G.J."/>
            <person name="Whitman W."/>
            <person name="Mukhopadhyay B."/>
            <person name="Bristow J."/>
            <person name="Kyrpides N."/>
        </authorList>
    </citation>
    <scope>NUCLEOTIDE SEQUENCE [LARGE SCALE GENOMIC DNA]</scope>
    <source>
        <strain evidence="9">DSM 2475 / Hrk 5</strain>
    </source>
</reference>
<dbReference type="InterPro" id="IPR050095">
    <property type="entry name" value="ECF_ABC_transporter_ATP-bd"/>
</dbReference>
<dbReference type="GO" id="GO:0043190">
    <property type="term" value="C:ATP-binding cassette (ABC) transporter complex"/>
    <property type="evidence" value="ECO:0007669"/>
    <property type="project" value="TreeGrafter"/>
</dbReference>
<dbReference type="InterPro" id="IPR003593">
    <property type="entry name" value="AAA+_ATPase"/>
</dbReference>
<dbReference type="HOGENOM" id="CLU_000604_1_22_2"/>
<evidence type="ECO:0000259" key="7">
    <source>
        <dbReference type="PROSITE" id="PS50893"/>
    </source>
</evidence>